<proteinExistence type="predicted"/>
<keyword evidence="1" id="KW-0472">Membrane</keyword>
<gene>
    <name evidence="2" type="ORF">ZYGR_0AK06140</name>
</gene>
<feature type="transmembrane region" description="Helical" evidence="1">
    <location>
        <begin position="87"/>
        <end position="106"/>
    </location>
</feature>
<keyword evidence="1" id="KW-1133">Transmembrane helix</keyword>
<evidence type="ECO:0000313" key="3">
    <source>
        <dbReference type="Proteomes" id="UP000187013"/>
    </source>
</evidence>
<reference evidence="2 3" key="1">
    <citation type="submission" date="2016-08" db="EMBL/GenBank/DDBJ databases">
        <title>Draft genome sequence of allopolyploid Zygosaccharomyces rouxii.</title>
        <authorList>
            <person name="Watanabe J."/>
            <person name="Uehara K."/>
            <person name="Mogi Y."/>
            <person name="Tsukioka Y."/>
        </authorList>
    </citation>
    <scope>NUCLEOTIDE SEQUENCE [LARGE SCALE GENOMIC DNA]</scope>
    <source>
        <strain evidence="2 3">NBRC 110957</strain>
    </source>
</reference>
<evidence type="ECO:0000313" key="2">
    <source>
        <dbReference type="EMBL" id="GAV54112.1"/>
    </source>
</evidence>
<dbReference type="Proteomes" id="UP000187013">
    <property type="component" value="Unassembled WGS sequence"/>
</dbReference>
<organism evidence="2 3">
    <name type="scientific">Zygosaccharomyces rouxii</name>
    <dbReference type="NCBI Taxonomy" id="4956"/>
    <lineage>
        <taxon>Eukaryota</taxon>
        <taxon>Fungi</taxon>
        <taxon>Dikarya</taxon>
        <taxon>Ascomycota</taxon>
        <taxon>Saccharomycotina</taxon>
        <taxon>Saccharomycetes</taxon>
        <taxon>Saccharomycetales</taxon>
        <taxon>Saccharomycetaceae</taxon>
        <taxon>Zygosaccharomyces</taxon>
    </lineage>
</organism>
<name>A0A1Q3AEK5_ZYGRO</name>
<feature type="transmembrane region" description="Helical" evidence="1">
    <location>
        <begin position="43"/>
        <end position="67"/>
    </location>
</feature>
<comment type="caution">
    <text evidence="2">The sequence shown here is derived from an EMBL/GenBank/DDBJ whole genome shotgun (WGS) entry which is preliminary data.</text>
</comment>
<sequence>MLCHNKLPSATPHSYRKQDRSHVETIVERGEGVGIQKSDRHLILVYILQNLGLLLHCLLRFFSAMLADVQSFLVFLWGFEGLLQCTRVSYGFLFLSGGVIWIRSLGSYVRICIYKHKTLQDNRSDLSFPFSDIKKVSIGSLRTNGLYFSIR</sequence>
<dbReference type="EMBL" id="BDGX01000037">
    <property type="protein sequence ID" value="GAV54112.1"/>
    <property type="molecule type" value="Genomic_DNA"/>
</dbReference>
<dbReference type="AlphaFoldDB" id="A0A1Q3AEK5"/>
<accession>A0A1Q3AEK5</accession>
<protein>
    <submittedName>
        <fullName evidence="2">Uncharacterized protein</fullName>
    </submittedName>
</protein>
<evidence type="ECO:0000256" key="1">
    <source>
        <dbReference type="SAM" id="Phobius"/>
    </source>
</evidence>
<keyword evidence="1" id="KW-0812">Transmembrane</keyword>